<organism evidence="1 2">
    <name type="scientific">Pseudovibrio axinellae</name>
    <dbReference type="NCBI Taxonomy" id="989403"/>
    <lineage>
        <taxon>Bacteria</taxon>
        <taxon>Pseudomonadati</taxon>
        <taxon>Pseudomonadota</taxon>
        <taxon>Alphaproteobacteria</taxon>
        <taxon>Hyphomicrobiales</taxon>
        <taxon>Stappiaceae</taxon>
        <taxon>Pseudovibrio</taxon>
    </lineage>
</organism>
<dbReference type="EMBL" id="LMCB01000006">
    <property type="protein sequence ID" value="KZL20668.1"/>
    <property type="molecule type" value="Genomic_DNA"/>
</dbReference>
<dbReference type="Proteomes" id="UP000076577">
    <property type="component" value="Unassembled WGS sequence"/>
</dbReference>
<gene>
    <name evidence="1" type="ORF">PsAD2_01154</name>
</gene>
<protein>
    <submittedName>
        <fullName evidence="1">Uncharacterized protein</fullName>
    </submittedName>
</protein>
<sequence>MLIAGPIGEVLSDCIRIKIGAAGIRLKRAVVGGFDGC</sequence>
<accession>A0A166A6A8</accession>
<proteinExistence type="predicted"/>
<name>A0A166A6A8_9HYPH</name>
<evidence type="ECO:0000313" key="1">
    <source>
        <dbReference type="EMBL" id="KZL20668.1"/>
    </source>
</evidence>
<reference evidence="1 2" key="1">
    <citation type="journal article" date="2016" name="Front. Microbiol.">
        <title>Comparative Genomic Analysis Reveals a Diverse Repertoire of Genes Involved in Prokaryote-Eukaryote Interactions within the Pseudovibrio Genus.</title>
        <authorList>
            <person name="Romano S."/>
            <person name="Fernandez-Guerra A."/>
            <person name="Reen F.J."/>
            <person name="Glockner F.O."/>
            <person name="Crowley S.P."/>
            <person name="O'Sullivan O."/>
            <person name="Cotter P.D."/>
            <person name="Adams C."/>
            <person name="Dobson A.D."/>
            <person name="O'Gara F."/>
        </authorList>
    </citation>
    <scope>NUCLEOTIDE SEQUENCE [LARGE SCALE GENOMIC DNA]</scope>
    <source>
        <strain evidence="1 2">Ad2</strain>
    </source>
</reference>
<comment type="caution">
    <text evidence="1">The sequence shown here is derived from an EMBL/GenBank/DDBJ whole genome shotgun (WGS) entry which is preliminary data.</text>
</comment>
<dbReference type="PATRIC" id="fig|989403.3.peg.1239"/>
<dbReference type="AlphaFoldDB" id="A0A166A6A8"/>
<keyword evidence="2" id="KW-1185">Reference proteome</keyword>
<evidence type="ECO:0000313" key="2">
    <source>
        <dbReference type="Proteomes" id="UP000076577"/>
    </source>
</evidence>
<dbReference type="STRING" id="989403.SAMN05421798_107223"/>